<dbReference type="RefSeq" id="WP_141367496.1">
    <property type="nucleotide sequence ID" value="NZ_BAAAJL010000001.1"/>
</dbReference>
<comment type="caution">
    <text evidence="5">The sequence shown here is derived from an EMBL/GenBank/DDBJ whole genome shotgun (WGS) entry which is preliminary data.</text>
</comment>
<dbReference type="GO" id="GO:0003700">
    <property type="term" value="F:DNA-binding transcription factor activity"/>
    <property type="evidence" value="ECO:0007669"/>
    <property type="project" value="TreeGrafter"/>
</dbReference>
<dbReference type="Pfam" id="PF13377">
    <property type="entry name" value="Peripla_BP_3"/>
    <property type="match status" value="1"/>
</dbReference>
<dbReference type="InterPro" id="IPR046335">
    <property type="entry name" value="LacI/GalR-like_sensor"/>
</dbReference>
<dbReference type="InterPro" id="IPR010982">
    <property type="entry name" value="Lambda_DNA-bd_dom_sf"/>
</dbReference>
<keyword evidence="1" id="KW-0805">Transcription regulation</keyword>
<keyword evidence="2" id="KW-0238">DNA-binding</keyword>
<dbReference type="PROSITE" id="PS00356">
    <property type="entry name" value="HTH_LACI_1"/>
    <property type="match status" value="1"/>
</dbReference>
<accession>A0A4Y4DRF0</accession>
<dbReference type="PROSITE" id="PS50932">
    <property type="entry name" value="HTH_LACI_2"/>
    <property type="match status" value="1"/>
</dbReference>
<dbReference type="CDD" id="cd06288">
    <property type="entry name" value="PBP1_sucrose_transcription_regulator"/>
    <property type="match status" value="1"/>
</dbReference>
<organism evidence="5 6">
    <name type="scientific">Glutamicibacter uratoxydans</name>
    <name type="common">Arthrobacter uratoxydans</name>
    <dbReference type="NCBI Taxonomy" id="43667"/>
    <lineage>
        <taxon>Bacteria</taxon>
        <taxon>Bacillati</taxon>
        <taxon>Actinomycetota</taxon>
        <taxon>Actinomycetes</taxon>
        <taxon>Micrococcales</taxon>
        <taxon>Micrococcaceae</taxon>
        <taxon>Glutamicibacter</taxon>
    </lineage>
</organism>
<reference evidence="5 6" key="1">
    <citation type="submission" date="2019-06" db="EMBL/GenBank/DDBJ databases">
        <title>Whole genome shotgun sequence of Glutamicibacter uratoxydans NBRC 15515.</title>
        <authorList>
            <person name="Hosoyama A."/>
            <person name="Uohara A."/>
            <person name="Ohji S."/>
            <person name="Ichikawa N."/>
        </authorList>
    </citation>
    <scope>NUCLEOTIDE SEQUENCE [LARGE SCALE GENOMIC DNA]</scope>
    <source>
        <strain evidence="5 6">NBRC 15515</strain>
    </source>
</reference>
<evidence type="ECO:0000313" key="5">
    <source>
        <dbReference type="EMBL" id="GED07922.1"/>
    </source>
</evidence>
<keyword evidence="3" id="KW-0804">Transcription</keyword>
<feature type="domain" description="HTH lacI-type" evidence="4">
    <location>
        <begin position="9"/>
        <end position="65"/>
    </location>
</feature>
<protein>
    <submittedName>
        <fullName evidence="5">LacI family transcriptional regulator</fullName>
    </submittedName>
</protein>
<dbReference type="AlphaFoldDB" id="A0A4Y4DRF0"/>
<dbReference type="SMART" id="SM00354">
    <property type="entry name" value="HTH_LACI"/>
    <property type="match status" value="1"/>
</dbReference>
<evidence type="ECO:0000256" key="1">
    <source>
        <dbReference type="ARBA" id="ARBA00023015"/>
    </source>
</evidence>
<sequence>MTTQKPKRVTLADVARAAGVSNAAVSLILNDKPGSRLSEETSHKVKQVAAELGYRANPAAQSLRLGKTKTLGFISDNVTVTRYASGMITGILRTADRLGHTVLISETFGSELGLGKAVEQLRHREVDGLILGFMDSRARNLSVDFGGLPVVLVNSLDPAIGLSVMPDEADAGERAVKRIVESGVRNVAVIGHLQSAQKEPASYPSITRRMNAIYQGLKDSNIEIIGEWLLEEWNPDDGYKATARLLESELKPDAIICANDRVAMGVYQALMEKNLEPGKDISVLSFDDEDIADYLRPGLTTMRLPYEEMGSRAVALLLEEAEILEESMIYMPLIERESIVG</sequence>
<keyword evidence="6" id="KW-1185">Reference proteome</keyword>
<dbReference type="GO" id="GO:0000976">
    <property type="term" value="F:transcription cis-regulatory region binding"/>
    <property type="evidence" value="ECO:0007669"/>
    <property type="project" value="TreeGrafter"/>
</dbReference>
<dbReference type="PANTHER" id="PTHR30146:SF109">
    <property type="entry name" value="HTH-TYPE TRANSCRIPTIONAL REGULATOR GALS"/>
    <property type="match status" value="1"/>
</dbReference>
<evidence type="ECO:0000256" key="2">
    <source>
        <dbReference type="ARBA" id="ARBA00023125"/>
    </source>
</evidence>
<dbReference type="PANTHER" id="PTHR30146">
    <property type="entry name" value="LACI-RELATED TRANSCRIPTIONAL REPRESSOR"/>
    <property type="match status" value="1"/>
</dbReference>
<dbReference type="Pfam" id="PF00356">
    <property type="entry name" value="LacI"/>
    <property type="match status" value="1"/>
</dbReference>
<dbReference type="CDD" id="cd01392">
    <property type="entry name" value="HTH_LacI"/>
    <property type="match status" value="1"/>
</dbReference>
<dbReference type="InterPro" id="IPR000843">
    <property type="entry name" value="HTH_LacI"/>
</dbReference>
<evidence type="ECO:0000256" key="3">
    <source>
        <dbReference type="ARBA" id="ARBA00023163"/>
    </source>
</evidence>
<name>A0A4Y4DRF0_GLUUR</name>
<dbReference type="SUPFAM" id="SSF53822">
    <property type="entry name" value="Periplasmic binding protein-like I"/>
    <property type="match status" value="1"/>
</dbReference>
<dbReference type="Gene3D" id="1.10.260.40">
    <property type="entry name" value="lambda repressor-like DNA-binding domains"/>
    <property type="match status" value="1"/>
</dbReference>
<dbReference type="Proteomes" id="UP000316612">
    <property type="component" value="Unassembled WGS sequence"/>
</dbReference>
<evidence type="ECO:0000259" key="4">
    <source>
        <dbReference type="PROSITE" id="PS50932"/>
    </source>
</evidence>
<evidence type="ECO:0000313" key="6">
    <source>
        <dbReference type="Proteomes" id="UP000316612"/>
    </source>
</evidence>
<gene>
    <name evidence="5" type="ORF">AUR04nite_34540</name>
</gene>
<dbReference type="SUPFAM" id="SSF47413">
    <property type="entry name" value="lambda repressor-like DNA-binding domains"/>
    <property type="match status" value="1"/>
</dbReference>
<dbReference type="EMBL" id="BJNY01000033">
    <property type="protein sequence ID" value="GED07922.1"/>
    <property type="molecule type" value="Genomic_DNA"/>
</dbReference>
<dbReference type="OrthoDB" id="9798934at2"/>
<proteinExistence type="predicted"/>
<dbReference type="Gene3D" id="3.40.50.2300">
    <property type="match status" value="2"/>
</dbReference>
<dbReference type="InterPro" id="IPR028082">
    <property type="entry name" value="Peripla_BP_I"/>
</dbReference>